<dbReference type="Proteomes" id="UP001189429">
    <property type="component" value="Unassembled WGS sequence"/>
</dbReference>
<accession>A0ABN9YEH5</accession>
<evidence type="ECO:0000313" key="2">
    <source>
        <dbReference type="EMBL" id="CAK0909393.1"/>
    </source>
</evidence>
<dbReference type="InterPro" id="IPR035979">
    <property type="entry name" value="RBD_domain_sf"/>
</dbReference>
<reference evidence="2" key="1">
    <citation type="submission" date="2023-10" db="EMBL/GenBank/DDBJ databases">
        <authorList>
            <person name="Chen Y."/>
            <person name="Shah S."/>
            <person name="Dougan E. K."/>
            <person name="Thang M."/>
            <person name="Chan C."/>
        </authorList>
    </citation>
    <scope>NUCLEOTIDE SEQUENCE [LARGE SCALE GENOMIC DNA]</scope>
</reference>
<dbReference type="EMBL" id="CAUYUJ010022187">
    <property type="protein sequence ID" value="CAK0909393.1"/>
    <property type="molecule type" value="Genomic_DNA"/>
</dbReference>
<protein>
    <recommendedName>
        <fullName evidence="4">RRM domain-containing protein</fullName>
    </recommendedName>
</protein>
<proteinExistence type="predicted"/>
<keyword evidence="3" id="KW-1185">Reference proteome</keyword>
<feature type="region of interest" description="Disordered" evidence="1">
    <location>
        <begin position="135"/>
        <end position="154"/>
    </location>
</feature>
<evidence type="ECO:0000313" key="3">
    <source>
        <dbReference type="Proteomes" id="UP001189429"/>
    </source>
</evidence>
<evidence type="ECO:0000256" key="1">
    <source>
        <dbReference type="SAM" id="MobiDB-lite"/>
    </source>
</evidence>
<organism evidence="2 3">
    <name type="scientific">Prorocentrum cordatum</name>
    <dbReference type="NCBI Taxonomy" id="2364126"/>
    <lineage>
        <taxon>Eukaryota</taxon>
        <taxon>Sar</taxon>
        <taxon>Alveolata</taxon>
        <taxon>Dinophyceae</taxon>
        <taxon>Prorocentrales</taxon>
        <taxon>Prorocentraceae</taxon>
        <taxon>Prorocentrum</taxon>
    </lineage>
</organism>
<feature type="non-terminal residue" evidence="2">
    <location>
        <position position="1"/>
    </location>
</feature>
<sequence length="332" mass="35230">PPSRRSPPSPILPPCSEYCRLTPFCSASRSTSVGARSAMAAAAPPPHHSEESALFFVPKRLDLEVRSRDRVSAAAPMFWDVPGEHGSGLLDELDSLDSLDVPAASWTCLREAAGLGEMDSDASSTVEACTPDAAAFSTDGESKDAEANSQDGCAHDGSNQSAGVLMGIFLVPCMQEAWAGGSPPTTGWSLGSEPRPTSLTLMNVPAHYTENMLKWTLDALGLLSRCDFVYLPRVQAVGDALTLNMGHALLNFVTPDDADLARDLLSGHAWDSGLGHGCKHTPAAVVDAAPQGYQECTNYVQFLTWGLSSNNSMLDWLDVPALRTDSQVLQVG</sequence>
<name>A0ABN9YEH5_9DINO</name>
<dbReference type="SUPFAM" id="SSF54928">
    <property type="entry name" value="RNA-binding domain, RBD"/>
    <property type="match status" value="1"/>
</dbReference>
<comment type="caution">
    <text evidence="2">The sequence shown here is derived from an EMBL/GenBank/DDBJ whole genome shotgun (WGS) entry which is preliminary data.</text>
</comment>
<gene>
    <name evidence="2" type="ORF">PCOR1329_LOCUS83826</name>
</gene>
<evidence type="ECO:0008006" key="4">
    <source>
        <dbReference type="Google" id="ProtNLM"/>
    </source>
</evidence>